<sequence length="284" mass="31464">PMSSASNVKQKRIQWLHDQQKNQQQYWPCNISSFHNEATNCILIYKFDGLPVLCNVDVAKTVQHIKNSNLTDDRYCAISTIQCLQRMLANLLLFPWKTQLNSISCYSGFAVHSLFKLPGYSRLLEAMGYSLMDDGSEFHLRKRPDDSQHRLQELQLLLIDLVAAELSIIQSPSRCQSTLTADSNHQYNPGVTSSTGVTASSNKTFSFGRGSGMALSKTMTLSTDYRPKPGCVGRVCNTCKKINSIRTGFGRGAINSSSDPPRCTSCSDVLPVSDNNTASLSTYL</sequence>
<evidence type="ECO:0000313" key="3">
    <source>
        <dbReference type="Proteomes" id="UP000215902"/>
    </source>
</evidence>
<feature type="domain" description="Spermatogenesis-associated protein 2 PUB-like" evidence="1">
    <location>
        <begin position="62"/>
        <end position="163"/>
    </location>
</feature>
<dbReference type="SUPFAM" id="SSF143503">
    <property type="entry name" value="PUG domain-like"/>
    <property type="match status" value="1"/>
</dbReference>
<dbReference type="Pfam" id="PF21388">
    <property type="entry name" value="SPATA2_PUB-like"/>
    <property type="match status" value="1"/>
</dbReference>
<name>A0A267DU15_9PLAT</name>
<evidence type="ECO:0000259" key="1">
    <source>
        <dbReference type="Pfam" id="PF21388"/>
    </source>
</evidence>
<dbReference type="Gene3D" id="1.20.58.2190">
    <property type="match status" value="1"/>
</dbReference>
<accession>A0A267DU15</accession>
<reference evidence="2 3" key="1">
    <citation type="submission" date="2017-06" db="EMBL/GenBank/DDBJ databases">
        <title>A platform for efficient transgenesis in Macrostomum lignano, a flatworm model organism for stem cell research.</title>
        <authorList>
            <person name="Berezikov E."/>
        </authorList>
    </citation>
    <scope>NUCLEOTIDE SEQUENCE [LARGE SCALE GENOMIC DNA]</scope>
    <source>
        <strain evidence="2">DV1</strain>
        <tissue evidence="2">Whole organism</tissue>
    </source>
</reference>
<proteinExistence type="predicted"/>
<protein>
    <recommendedName>
        <fullName evidence="1">Spermatogenesis-associated protein 2 PUB-like domain-containing protein</fullName>
    </recommendedName>
</protein>
<dbReference type="InterPro" id="IPR036339">
    <property type="entry name" value="PUB-like_dom_sf"/>
</dbReference>
<evidence type="ECO:0000313" key="2">
    <source>
        <dbReference type="EMBL" id="PAA51992.1"/>
    </source>
</evidence>
<keyword evidence="3" id="KW-1185">Reference proteome</keyword>
<comment type="caution">
    <text evidence="2">The sequence shown here is derived from an EMBL/GenBank/DDBJ whole genome shotgun (WGS) entry which is preliminary data.</text>
</comment>
<feature type="non-terminal residue" evidence="2">
    <location>
        <position position="1"/>
    </location>
</feature>
<dbReference type="AlphaFoldDB" id="A0A267DU15"/>
<organism evidence="2 3">
    <name type="scientific">Macrostomum lignano</name>
    <dbReference type="NCBI Taxonomy" id="282301"/>
    <lineage>
        <taxon>Eukaryota</taxon>
        <taxon>Metazoa</taxon>
        <taxon>Spiralia</taxon>
        <taxon>Lophotrochozoa</taxon>
        <taxon>Platyhelminthes</taxon>
        <taxon>Rhabditophora</taxon>
        <taxon>Macrostomorpha</taxon>
        <taxon>Macrostomida</taxon>
        <taxon>Macrostomidae</taxon>
        <taxon>Macrostomum</taxon>
    </lineage>
</organism>
<dbReference type="InterPro" id="IPR048839">
    <property type="entry name" value="SPATA2_PUB-like"/>
</dbReference>
<gene>
    <name evidence="2" type="ORF">BOX15_Mlig019694g2</name>
</gene>
<dbReference type="EMBL" id="NIVC01003322">
    <property type="protein sequence ID" value="PAA51992.1"/>
    <property type="molecule type" value="Genomic_DNA"/>
</dbReference>
<dbReference type="Proteomes" id="UP000215902">
    <property type="component" value="Unassembled WGS sequence"/>
</dbReference>